<keyword evidence="4" id="KW-1185">Reference proteome</keyword>
<dbReference type="OrthoDB" id="185373at2759"/>
<dbReference type="RefSeq" id="XP_001223973.1">
    <property type="nucleotide sequence ID" value="XM_001223972.1"/>
</dbReference>
<protein>
    <recommendedName>
        <fullName evidence="5">Pentacotripeptide-repeat region of PRORP domain-containing protein</fullName>
    </recommendedName>
</protein>
<dbReference type="InParanoid" id="Q2H0D7"/>
<sequence length="567" mass="62316">MVELAFETGQEAKANSYFTLAISQHRALASDVKLLGVIARFHAADGDWEAVRADFEAMEQNRKASRQVYGQVFVPVLKSYAETHTVRETEAFLRFYIDELEVPLTSFMVTVMAKQYAAIRDVNSLIAWLDYCSQADFRVDAAFTNAILVRCRRQWNFPFRDLRTLFRKLQALNPDCIDKHTEQIMADAALSDSKYGGKAARGRLLSLHIELPTPPSRSKYVQVEDIIFAMKMALRNGAPRRATQIYQRAVHSNMPFSPHALQLAVQAHLTWAPADFSGAYTLLRKAQAKGEDITQTINYLLAKQLTSITSRAAGPEQANALIQETLTHYHQANIRITETSLHRAASLCLAAGHPRGAIHYALSAASERRAAPCFNLQNFKLLLAAYADLLDADALRDTISRGLGSFYREDGACRTALRQARARVGRSQAAAIGGSSSSSGGGGGVGGASSLEERKMRARAVVDEGIRRVVQARRELREEGKLLEAEAVRIMRRAALDAGREEVDFAEVPWLGGRKKMEGAPAAGGGGGHGHGERGRVEGVEDGVDDFYGDLERILLEAPPQTAVEAF</sequence>
<dbReference type="STRING" id="306901.Q2H0D7"/>
<feature type="compositionally biased region" description="Low complexity" evidence="2">
    <location>
        <begin position="428"/>
        <end position="438"/>
    </location>
</feature>
<evidence type="ECO:0000256" key="1">
    <source>
        <dbReference type="SAM" id="Coils"/>
    </source>
</evidence>
<evidence type="ECO:0000313" key="3">
    <source>
        <dbReference type="EMBL" id="EAQ88140.1"/>
    </source>
</evidence>
<dbReference type="GeneID" id="4391996"/>
<accession>Q2H0D7</accession>
<evidence type="ECO:0000313" key="4">
    <source>
        <dbReference type="Proteomes" id="UP000001056"/>
    </source>
</evidence>
<feature type="region of interest" description="Disordered" evidence="2">
    <location>
        <begin position="428"/>
        <end position="450"/>
    </location>
</feature>
<dbReference type="EMBL" id="CH408032">
    <property type="protein sequence ID" value="EAQ88140.1"/>
    <property type="molecule type" value="Genomic_DNA"/>
</dbReference>
<dbReference type="OMA" id="YHQANIR"/>
<dbReference type="eggNOG" id="ENOG502T09I">
    <property type="taxonomic scope" value="Eukaryota"/>
</dbReference>
<feature type="region of interest" description="Disordered" evidence="2">
    <location>
        <begin position="516"/>
        <end position="538"/>
    </location>
</feature>
<name>Q2H0D7_CHAGB</name>
<keyword evidence="1" id="KW-0175">Coiled coil</keyword>
<reference evidence="4" key="1">
    <citation type="journal article" date="2015" name="Genome Announc.">
        <title>Draft genome sequence of the cellulolytic fungus Chaetomium globosum.</title>
        <authorList>
            <person name="Cuomo C.A."/>
            <person name="Untereiner W.A."/>
            <person name="Ma L.-J."/>
            <person name="Grabherr M."/>
            <person name="Birren B.W."/>
        </authorList>
    </citation>
    <scope>NUCLEOTIDE SEQUENCE [LARGE SCALE GENOMIC DNA]</scope>
    <source>
        <strain evidence="4">ATCC 6205 / CBS 148.51 / DSM 1962 / NBRC 6347 / NRRL 1970</strain>
    </source>
</reference>
<dbReference type="AlphaFoldDB" id="Q2H0D7"/>
<dbReference type="Proteomes" id="UP000001056">
    <property type="component" value="Unassembled WGS sequence"/>
</dbReference>
<evidence type="ECO:0008006" key="5">
    <source>
        <dbReference type="Google" id="ProtNLM"/>
    </source>
</evidence>
<feature type="coiled-coil region" evidence="1">
    <location>
        <begin position="466"/>
        <end position="493"/>
    </location>
</feature>
<gene>
    <name evidence="3" type="ORF">CHGG_04759</name>
</gene>
<dbReference type="HOGENOM" id="CLU_480577_0_0_1"/>
<evidence type="ECO:0000256" key="2">
    <source>
        <dbReference type="SAM" id="MobiDB-lite"/>
    </source>
</evidence>
<dbReference type="VEuPathDB" id="FungiDB:CHGG_04759"/>
<organism evidence="3 4">
    <name type="scientific">Chaetomium globosum (strain ATCC 6205 / CBS 148.51 / DSM 1962 / NBRC 6347 / NRRL 1970)</name>
    <name type="common">Soil fungus</name>
    <dbReference type="NCBI Taxonomy" id="306901"/>
    <lineage>
        <taxon>Eukaryota</taxon>
        <taxon>Fungi</taxon>
        <taxon>Dikarya</taxon>
        <taxon>Ascomycota</taxon>
        <taxon>Pezizomycotina</taxon>
        <taxon>Sordariomycetes</taxon>
        <taxon>Sordariomycetidae</taxon>
        <taxon>Sordariales</taxon>
        <taxon>Chaetomiaceae</taxon>
        <taxon>Chaetomium</taxon>
    </lineage>
</organism>
<proteinExistence type="predicted"/>